<reference evidence="1 2" key="1">
    <citation type="submission" date="2013-02" db="EMBL/GenBank/DDBJ databases">
        <title>The Genome Sequence of Enterococcus phoeniculicola BAA-412.</title>
        <authorList>
            <consortium name="The Broad Institute Genome Sequencing Platform"/>
            <consortium name="The Broad Institute Genome Sequencing Center for Infectious Disease"/>
            <person name="Earl A.M."/>
            <person name="Gilmore M.S."/>
            <person name="Lebreton F."/>
            <person name="Walker B."/>
            <person name="Young S.K."/>
            <person name="Zeng Q."/>
            <person name="Gargeya S."/>
            <person name="Fitzgerald M."/>
            <person name="Haas B."/>
            <person name="Abouelleil A."/>
            <person name="Alvarado L."/>
            <person name="Arachchi H.M."/>
            <person name="Berlin A.M."/>
            <person name="Chapman S.B."/>
            <person name="Dewar J."/>
            <person name="Goldberg J."/>
            <person name="Griggs A."/>
            <person name="Gujja S."/>
            <person name="Hansen M."/>
            <person name="Howarth C."/>
            <person name="Imamovic A."/>
            <person name="Larimer J."/>
            <person name="McCowan C."/>
            <person name="Murphy C."/>
            <person name="Neiman D."/>
            <person name="Pearson M."/>
            <person name="Priest M."/>
            <person name="Roberts A."/>
            <person name="Saif S."/>
            <person name="Shea T."/>
            <person name="Sisk P."/>
            <person name="Sykes S."/>
            <person name="Wortman J."/>
            <person name="Nusbaum C."/>
            <person name="Birren B."/>
        </authorList>
    </citation>
    <scope>NUCLEOTIDE SEQUENCE [LARGE SCALE GENOMIC DNA]</scope>
    <source>
        <strain evidence="1 2">ATCC BAA-412</strain>
    </source>
</reference>
<dbReference type="Proteomes" id="UP000013785">
    <property type="component" value="Unassembled WGS sequence"/>
</dbReference>
<gene>
    <name evidence="1" type="ORF">UC3_01961</name>
</gene>
<organism evidence="1 2">
    <name type="scientific">Enterococcus phoeniculicola ATCC BAA-412</name>
    <dbReference type="NCBI Taxonomy" id="1158610"/>
    <lineage>
        <taxon>Bacteria</taxon>
        <taxon>Bacillati</taxon>
        <taxon>Bacillota</taxon>
        <taxon>Bacilli</taxon>
        <taxon>Lactobacillales</taxon>
        <taxon>Enterococcaceae</taxon>
        <taxon>Enterococcus</taxon>
    </lineage>
</organism>
<dbReference type="STRING" id="154621.RV11_GL003197"/>
<proteinExistence type="predicted"/>
<dbReference type="AlphaFoldDB" id="R3TNC0"/>
<name>R3TNC0_9ENTE</name>
<comment type="caution">
    <text evidence="1">The sequence shown here is derived from an EMBL/GenBank/DDBJ whole genome shotgun (WGS) entry which is preliminary data.</text>
</comment>
<evidence type="ECO:0000313" key="2">
    <source>
        <dbReference type="Proteomes" id="UP000013785"/>
    </source>
</evidence>
<protein>
    <submittedName>
        <fullName evidence="1">Uncharacterized protein</fullName>
    </submittedName>
</protein>
<dbReference type="PATRIC" id="fig|1158610.3.peg.1955"/>
<evidence type="ECO:0000313" key="1">
    <source>
        <dbReference type="EMBL" id="EOL42984.1"/>
    </source>
</evidence>
<sequence length="189" mass="22335">MPKEKNEITVAVNNFLVKKVMSPQKIVGLIPIPSKNLNYKQLMNEFVLGLSKASEKILVINICVKKGNLFENFEESDYEESIYSSGNEQIDILDGSHFIHHISVYRKFMDDVRASIFYKKYSTIVYQFRENIVLTNPDLLEVMKDIFIFVGSKRIYKEQLLMIEEKNKEYKLEWLAFFIIQDRFGWLKK</sequence>
<dbReference type="RefSeq" id="WP_010768623.1">
    <property type="nucleotide sequence ID" value="NZ_ASWE01000002.1"/>
</dbReference>
<accession>R3TNC0</accession>
<dbReference type="EMBL" id="AJAT01000016">
    <property type="protein sequence ID" value="EOL42984.1"/>
    <property type="molecule type" value="Genomic_DNA"/>
</dbReference>
<dbReference type="HOGENOM" id="CLU_1432534_0_0_9"/>
<keyword evidence="2" id="KW-1185">Reference proteome</keyword>